<evidence type="ECO:0000313" key="3">
    <source>
        <dbReference type="Proteomes" id="UP001589898"/>
    </source>
</evidence>
<feature type="compositionally biased region" description="Acidic residues" evidence="1">
    <location>
        <begin position="148"/>
        <end position="159"/>
    </location>
</feature>
<dbReference type="SUPFAM" id="SSF101738">
    <property type="entry name" value="SspB-like"/>
    <property type="match status" value="1"/>
</dbReference>
<dbReference type="NCBIfam" id="NF008769">
    <property type="entry name" value="PRK11798.2-5"/>
    <property type="match status" value="1"/>
</dbReference>
<dbReference type="PANTHER" id="PTHR37486">
    <property type="entry name" value="STRINGENT STARVATION PROTEIN B"/>
    <property type="match status" value="1"/>
</dbReference>
<proteinExistence type="predicted"/>
<evidence type="ECO:0000256" key="1">
    <source>
        <dbReference type="SAM" id="MobiDB-lite"/>
    </source>
</evidence>
<dbReference type="Gene3D" id="2.30.30.220">
    <property type="entry name" value="SspB-like"/>
    <property type="match status" value="1"/>
</dbReference>
<dbReference type="Pfam" id="PF04386">
    <property type="entry name" value="SspB"/>
    <property type="match status" value="1"/>
</dbReference>
<comment type="caution">
    <text evidence="2">The sequence shown here is derived from an EMBL/GenBank/DDBJ whole genome shotgun (WGS) entry which is preliminary data.</text>
</comment>
<feature type="region of interest" description="Disordered" evidence="1">
    <location>
        <begin position="106"/>
        <end position="174"/>
    </location>
</feature>
<dbReference type="EMBL" id="JBHLTF010000004">
    <property type="protein sequence ID" value="MFC0716448.1"/>
    <property type="molecule type" value="Genomic_DNA"/>
</dbReference>
<keyword evidence="2" id="KW-0378">Hydrolase</keyword>
<dbReference type="Proteomes" id="UP001589898">
    <property type="component" value="Unassembled WGS sequence"/>
</dbReference>
<dbReference type="InterPro" id="IPR007481">
    <property type="entry name" value="SspB"/>
</dbReference>
<dbReference type="RefSeq" id="WP_189499013.1">
    <property type="nucleotide sequence ID" value="NZ_BMZT01000012.1"/>
</dbReference>
<dbReference type="GO" id="GO:0008233">
    <property type="term" value="F:peptidase activity"/>
    <property type="evidence" value="ECO:0007669"/>
    <property type="project" value="UniProtKB-KW"/>
</dbReference>
<keyword evidence="2" id="KW-0645">Protease</keyword>
<protein>
    <submittedName>
        <fullName evidence="2">ClpXP protease specificity-enhancing factor</fullName>
    </submittedName>
</protein>
<feature type="compositionally biased region" description="Acidic residues" evidence="1">
    <location>
        <begin position="116"/>
        <end position="126"/>
    </location>
</feature>
<name>A0ABV6SSM0_9GAMM</name>
<gene>
    <name evidence="2" type="ORF">ACFFFU_01555</name>
</gene>
<sequence length="174" mass="17985">MNDVSRMTSHRPYLLRALYEWIVDNGMTPHLLVDATRQGVRVPAHTVKEGRVVLNVAERAVVRLAMDNEAVSFTARFGGVSHPVQVPIAAVLAIYARETGQGMALPEDQGLAGASGEDDGVADADADGGSGAEPAGEVVLGVVPGGIGDDEGGDGDDNDGGPAPKRGAHLRVVK</sequence>
<dbReference type="PANTHER" id="PTHR37486:SF1">
    <property type="entry name" value="STRINGENT STARVATION PROTEIN B"/>
    <property type="match status" value="1"/>
</dbReference>
<dbReference type="InterPro" id="IPR036760">
    <property type="entry name" value="SspB-like_sf"/>
</dbReference>
<organism evidence="2 3">
    <name type="scientific">Luteimonas padinae</name>
    <dbReference type="NCBI Taxonomy" id="1714359"/>
    <lineage>
        <taxon>Bacteria</taxon>
        <taxon>Pseudomonadati</taxon>
        <taxon>Pseudomonadota</taxon>
        <taxon>Gammaproteobacteria</taxon>
        <taxon>Lysobacterales</taxon>
        <taxon>Lysobacteraceae</taxon>
        <taxon>Luteimonas</taxon>
    </lineage>
</organism>
<dbReference type="NCBIfam" id="NF008764">
    <property type="entry name" value="PRK11798.1-4"/>
    <property type="match status" value="1"/>
</dbReference>
<reference evidence="2 3" key="1">
    <citation type="submission" date="2024-09" db="EMBL/GenBank/DDBJ databases">
        <authorList>
            <person name="Sun Q."/>
            <person name="Mori K."/>
        </authorList>
    </citation>
    <scope>NUCLEOTIDE SEQUENCE [LARGE SCALE GENOMIC DNA]</scope>
    <source>
        <strain evidence="2 3">KCTC 52403</strain>
    </source>
</reference>
<evidence type="ECO:0000313" key="2">
    <source>
        <dbReference type="EMBL" id="MFC0716448.1"/>
    </source>
</evidence>
<keyword evidence="3" id="KW-1185">Reference proteome</keyword>
<accession>A0ABV6SSM0</accession>
<dbReference type="GO" id="GO:0006508">
    <property type="term" value="P:proteolysis"/>
    <property type="evidence" value="ECO:0007669"/>
    <property type="project" value="UniProtKB-KW"/>
</dbReference>